<gene>
    <name evidence="1" type="ordered locus">Turpa_3328</name>
</gene>
<dbReference type="KEGG" id="tpx:Turpa_3328"/>
<dbReference type="AlphaFoldDB" id="I4B9K9"/>
<proteinExistence type="predicted"/>
<evidence type="ECO:0000313" key="2">
    <source>
        <dbReference type="Proteomes" id="UP000006048"/>
    </source>
</evidence>
<dbReference type="EMBL" id="CP002959">
    <property type="protein sequence ID" value="AFM13966.1"/>
    <property type="molecule type" value="Genomic_DNA"/>
</dbReference>
<accession>I4B9K9</accession>
<name>I4B9K9_TURPD</name>
<organism evidence="1 2">
    <name type="scientific">Turneriella parva (strain ATCC BAA-1111 / DSM 21527 / NCTC 11395 / H)</name>
    <name type="common">Leptospira parva</name>
    <dbReference type="NCBI Taxonomy" id="869212"/>
    <lineage>
        <taxon>Bacteria</taxon>
        <taxon>Pseudomonadati</taxon>
        <taxon>Spirochaetota</taxon>
        <taxon>Spirochaetia</taxon>
        <taxon>Leptospirales</taxon>
        <taxon>Leptospiraceae</taxon>
        <taxon>Turneriella</taxon>
    </lineage>
</organism>
<keyword evidence="2" id="KW-1185">Reference proteome</keyword>
<dbReference type="Proteomes" id="UP000006048">
    <property type="component" value="Chromosome"/>
</dbReference>
<protein>
    <recommendedName>
        <fullName evidence="3">Restriction endonuclease type IV Mrr domain-containing protein</fullName>
    </recommendedName>
</protein>
<reference evidence="1 2" key="1">
    <citation type="submission" date="2012-06" db="EMBL/GenBank/DDBJ databases">
        <title>The complete chromosome of genome of Turneriella parva DSM 21527.</title>
        <authorList>
            <consortium name="US DOE Joint Genome Institute (JGI-PGF)"/>
            <person name="Lucas S."/>
            <person name="Han J."/>
            <person name="Lapidus A."/>
            <person name="Bruce D."/>
            <person name="Goodwin L."/>
            <person name="Pitluck S."/>
            <person name="Peters L."/>
            <person name="Kyrpides N."/>
            <person name="Mavromatis K."/>
            <person name="Ivanova N."/>
            <person name="Mikhailova N."/>
            <person name="Chertkov O."/>
            <person name="Detter J.C."/>
            <person name="Tapia R."/>
            <person name="Han C."/>
            <person name="Land M."/>
            <person name="Hauser L."/>
            <person name="Markowitz V."/>
            <person name="Cheng J.-F."/>
            <person name="Hugenholtz P."/>
            <person name="Woyke T."/>
            <person name="Wu D."/>
            <person name="Gronow S."/>
            <person name="Wellnitz S."/>
            <person name="Brambilla E."/>
            <person name="Klenk H.-P."/>
            <person name="Eisen J.A."/>
        </authorList>
    </citation>
    <scope>NUCLEOTIDE SEQUENCE [LARGE SCALE GENOMIC DNA]</scope>
    <source>
        <strain evidence="2">ATCC BAA-1111 / DSM 21527 / NCTC 11395 / H</strain>
    </source>
</reference>
<dbReference type="RefSeq" id="WP_014804465.1">
    <property type="nucleotide sequence ID" value="NC_018020.1"/>
</dbReference>
<dbReference type="HOGENOM" id="CLU_874193_0_0_12"/>
<evidence type="ECO:0008006" key="3">
    <source>
        <dbReference type="Google" id="ProtNLM"/>
    </source>
</evidence>
<sequence length="318" mass="36735">MNNSPKPRKFPTLSITDINSTVADERDIYFNIADFVTWAQGDFPENCSCDFHDESGFDTYLFHELNISRGLAEELRFEFICQYPNKYWEGKWGLSTYLSTFADQVGFSPRFELGELDLEDDWKKLTVIAEYKFPGKIEEALGDLVDELKRLEQQTQIALSGLSWLPEFEKNERRFCTDLLHPLLRRMGFLSVRYRQGAMEYGKDFTFSELTQFGEFRHFGLQAKAGNVSGEVNSQIDELIGQIDDAFSMPYTELGSKDDRYISVFIIAISGAFTHNAKEKIAQKISKTRYGSVLFLDRDKILELIEKYWIKHEGRTGG</sequence>
<dbReference type="OrthoDB" id="1488560at2"/>
<evidence type="ECO:0000313" key="1">
    <source>
        <dbReference type="EMBL" id="AFM13966.1"/>
    </source>
</evidence>